<comment type="subunit">
    <text evidence="2 6">Homotetramer.</text>
</comment>
<feature type="binding site" evidence="6">
    <location>
        <position position="189"/>
    </location>
    <ligand>
        <name>substrate</name>
    </ligand>
</feature>
<comment type="catalytic activity">
    <reaction evidence="5 6">
        <text>L-glutamine + H2O = L-glutamate + NH4(+)</text>
        <dbReference type="Rhea" id="RHEA:15889"/>
        <dbReference type="ChEBI" id="CHEBI:15377"/>
        <dbReference type="ChEBI" id="CHEBI:28938"/>
        <dbReference type="ChEBI" id="CHEBI:29985"/>
        <dbReference type="ChEBI" id="CHEBI:58359"/>
        <dbReference type="EC" id="3.5.1.2"/>
    </reaction>
</comment>
<dbReference type="NCBIfam" id="TIGR03814">
    <property type="entry name" value="Gln_ase"/>
    <property type="match status" value="1"/>
</dbReference>
<dbReference type="OrthoDB" id="9788822at2"/>
<dbReference type="Proteomes" id="UP000294919">
    <property type="component" value="Unassembled WGS sequence"/>
</dbReference>
<keyword evidence="6" id="KW-0007">Acetylation</keyword>
<feature type="binding site" evidence="6">
    <location>
        <position position="113"/>
    </location>
    <ligand>
        <name>substrate</name>
    </ligand>
</feature>
<dbReference type="PANTHER" id="PTHR12544">
    <property type="entry name" value="GLUTAMINASE"/>
    <property type="match status" value="1"/>
</dbReference>
<dbReference type="Pfam" id="PF04960">
    <property type="entry name" value="Glutaminase"/>
    <property type="match status" value="1"/>
</dbReference>
<feature type="binding site" evidence="6">
    <location>
        <position position="259"/>
    </location>
    <ligand>
        <name>substrate</name>
    </ligand>
</feature>
<dbReference type="EC" id="3.5.1.2" evidence="3 6"/>
<evidence type="ECO:0000256" key="6">
    <source>
        <dbReference type="HAMAP-Rule" id="MF_00313"/>
    </source>
</evidence>
<organism evidence="7 8">
    <name type="scientific">Marinisporobacter balticus</name>
    <dbReference type="NCBI Taxonomy" id="2018667"/>
    <lineage>
        <taxon>Bacteria</taxon>
        <taxon>Bacillati</taxon>
        <taxon>Bacillota</taxon>
        <taxon>Clostridia</taxon>
        <taxon>Peptostreptococcales</taxon>
        <taxon>Thermotaleaceae</taxon>
        <taxon>Marinisporobacter</taxon>
    </lineage>
</organism>
<dbReference type="GO" id="GO:0006537">
    <property type="term" value="P:glutamate biosynthetic process"/>
    <property type="evidence" value="ECO:0007669"/>
    <property type="project" value="TreeGrafter"/>
</dbReference>
<dbReference type="GO" id="GO:0004359">
    <property type="term" value="F:glutaminase activity"/>
    <property type="evidence" value="ECO:0007669"/>
    <property type="project" value="UniProtKB-UniRule"/>
</dbReference>
<feature type="binding site" evidence="6">
    <location>
        <position position="61"/>
    </location>
    <ligand>
        <name>substrate</name>
    </ligand>
</feature>
<dbReference type="GO" id="GO:0006543">
    <property type="term" value="P:L-glutamine catabolic process"/>
    <property type="evidence" value="ECO:0007669"/>
    <property type="project" value="TreeGrafter"/>
</dbReference>
<evidence type="ECO:0000313" key="7">
    <source>
        <dbReference type="EMBL" id="TCO72681.1"/>
    </source>
</evidence>
<dbReference type="InterPro" id="IPR015868">
    <property type="entry name" value="Glutaminase"/>
</dbReference>
<dbReference type="AlphaFoldDB" id="A0A4R2KG39"/>
<dbReference type="HAMAP" id="MF_00313">
    <property type="entry name" value="Glutaminase"/>
    <property type="match status" value="1"/>
</dbReference>
<keyword evidence="8" id="KW-1185">Reference proteome</keyword>
<evidence type="ECO:0000313" key="8">
    <source>
        <dbReference type="Proteomes" id="UP000294919"/>
    </source>
</evidence>
<dbReference type="EMBL" id="SLWV01000017">
    <property type="protein sequence ID" value="TCO72681.1"/>
    <property type="molecule type" value="Genomic_DNA"/>
</dbReference>
<keyword evidence="4 6" id="KW-0378">Hydrolase</keyword>
<evidence type="ECO:0000256" key="3">
    <source>
        <dbReference type="ARBA" id="ARBA00012918"/>
    </source>
</evidence>
<feature type="binding site" evidence="6">
    <location>
        <position position="158"/>
    </location>
    <ligand>
        <name>substrate</name>
    </ligand>
</feature>
<feature type="binding site" evidence="6">
    <location>
        <position position="241"/>
    </location>
    <ligand>
        <name>substrate</name>
    </ligand>
</feature>
<feature type="binding site" evidence="6">
    <location>
        <position position="165"/>
    </location>
    <ligand>
        <name>substrate</name>
    </ligand>
</feature>
<evidence type="ECO:0000256" key="5">
    <source>
        <dbReference type="ARBA" id="ARBA00049534"/>
    </source>
</evidence>
<gene>
    <name evidence="6" type="primary">glsA</name>
    <name evidence="7" type="ORF">EV214_11745</name>
</gene>
<dbReference type="SUPFAM" id="SSF56601">
    <property type="entry name" value="beta-lactamase/transpeptidase-like"/>
    <property type="match status" value="1"/>
</dbReference>
<proteinExistence type="inferred from homology"/>
<evidence type="ECO:0000256" key="2">
    <source>
        <dbReference type="ARBA" id="ARBA00011881"/>
    </source>
</evidence>
<dbReference type="FunFam" id="3.40.710.10:FF:000005">
    <property type="entry name" value="Glutaminase"/>
    <property type="match status" value="1"/>
</dbReference>
<dbReference type="InterPro" id="IPR012338">
    <property type="entry name" value="Beta-lactam/transpept-like"/>
</dbReference>
<name>A0A4R2KG39_9FIRM</name>
<comment type="similarity">
    <text evidence="1 6">Belongs to the glutaminase family.</text>
</comment>
<accession>A0A4R2KG39</accession>
<protein>
    <recommendedName>
        <fullName evidence="3 6">Glutaminase</fullName>
        <ecNumber evidence="3 6">3.5.1.2</ecNumber>
    </recommendedName>
</protein>
<dbReference type="Gene3D" id="3.40.710.10">
    <property type="entry name" value="DD-peptidase/beta-lactamase superfamily"/>
    <property type="match status" value="1"/>
</dbReference>
<reference evidence="7 8" key="1">
    <citation type="submission" date="2019-03" db="EMBL/GenBank/DDBJ databases">
        <title>Genomic Encyclopedia of Type Strains, Phase IV (KMG-IV): sequencing the most valuable type-strain genomes for metagenomic binning, comparative biology and taxonomic classification.</title>
        <authorList>
            <person name="Goeker M."/>
        </authorList>
    </citation>
    <scope>NUCLEOTIDE SEQUENCE [LARGE SCALE GENOMIC DNA]</scope>
    <source>
        <strain evidence="7 8">DSM 102940</strain>
    </source>
</reference>
<evidence type="ECO:0000256" key="1">
    <source>
        <dbReference type="ARBA" id="ARBA00011076"/>
    </source>
</evidence>
<dbReference type="PANTHER" id="PTHR12544:SF29">
    <property type="entry name" value="GLUTAMINASE"/>
    <property type="match status" value="1"/>
</dbReference>
<dbReference type="RefSeq" id="WP_132246081.1">
    <property type="nucleotide sequence ID" value="NZ_SLWV01000017.1"/>
</dbReference>
<sequence>MEKLLNAVVENNRIWTKQGTVASYIPELAKANGDALGIHVMDVECNEFYAGDFETKFTIQSVSKVLTLICALIDKGKEKVFSKVGAEASADSFNSIVKLETRNSHKPLNPFINAGAIACISLVAGDNGIEKFERVQEMLKKMANNQEIQVNYQVYQSEKLTGNTNRAIAYYLKGANIIERDVEDVLDAYFKLCSIEVTVKDIARIASVIANEGVAPWSNERMIPKEVNQIVQAIMMTCGLYNASGEFAVKVGAPAKSGVGGCIMTVVPKRMGIAVVGPSLDESGNSIAGTKVLEELSKKLEMNIF</sequence>
<evidence type="ECO:0000256" key="4">
    <source>
        <dbReference type="ARBA" id="ARBA00022801"/>
    </source>
</evidence>
<comment type="caution">
    <text evidence="7">The sequence shown here is derived from an EMBL/GenBank/DDBJ whole genome shotgun (WGS) entry which is preliminary data.</text>
</comment>